<evidence type="ECO:0000256" key="10">
    <source>
        <dbReference type="PROSITE-ProRule" id="PRU01360"/>
    </source>
</evidence>
<evidence type="ECO:0000256" key="9">
    <source>
        <dbReference type="ARBA" id="ARBA00023136"/>
    </source>
</evidence>
<sequence>METLIYIGKVSLYWMLFYVCYRLLLRQQTFFVWNRFYLISSLIISFALPFVIYPEAAPEIPVMYEVSAAAFSANYVRPEQESVFTWTNALILFYLLAILRRFYQMYGNIRQLNGFIREGELVELEDCKVVLINSNDVGSFSFLKWIVVNRSDYENHFDAILRHEMVHTSQGHSFDILLVEILRIIFWFNPVLLWYKNSLQEVHEYLADESAPNREHYANFLVSYALNAPIAALTNHFFKPSQIKNRIQMIYKSRSSKWLRSSYILTFGFIGMVALLIAGCEKIKKNFSDDTAAQEMDSTKTIEVEGWVVNSADKRAIPGVNIVVEGMQLGTTTDNDGKFAINAPSYSTLIVSFPGFTTQLRPINGISGHGIALSAGESSDHETIHATPEGLQPVDQGKVEIQTLEAPVETKVFTVVEKQPTFPGGAKAMYHFLEENIRYPSAAARAEVSGRVFLSFIITAQGNIQNVQVLKGIGFGCDEEAIRVVSSFPKWRPGSQDGKPVAVKYNLPINFQIQNSKHAGEPNGQSKKLVTIKASDNQNAAKEYVPKANDTLLFSQTSPPLRIIGRKSDGAPWDQPLVVVDGEISKDQNALNRISPNSIESISVLKDQSAITMYGSRGKNGVISITTKKNNPVSK</sequence>
<keyword evidence="10" id="KW-0998">Cell outer membrane</keyword>
<dbReference type="InterPro" id="IPR008969">
    <property type="entry name" value="CarboxyPept-like_regulatory"/>
</dbReference>
<dbReference type="InterPro" id="IPR023997">
    <property type="entry name" value="TonB-dep_OMP_SusC/RagA_CS"/>
</dbReference>
<evidence type="ECO:0000256" key="1">
    <source>
        <dbReference type="ARBA" id="ARBA00004383"/>
    </source>
</evidence>
<protein>
    <submittedName>
        <fullName evidence="13">M56 family peptidase</fullName>
    </submittedName>
</protein>
<dbReference type="EMBL" id="SMFL01000011">
    <property type="protein sequence ID" value="TDE11586.1"/>
    <property type="molecule type" value="Genomic_DNA"/>
</dbReference>
<dbReference type="GO" id="GO:0098797">
    <property type="term" value="C:plasma membrane protein complex"/>
    <property type="evidence" value="ECO:0007669"/>
    <property type="project" value="TreeGrafter"/>
</dbReference>
<reference evidence="13 14" key="1">
    <citation type="submission" date="2019-03" db="EMBL/GenBank/DDBJ databases">
        <title>Dyadobacter AR-3-6 sp. nov., isolated from arctic soil.</title>
        <authorList>
            <person name="Chaudhary D.K."/>
        </authorList>
    </citation>
    <scope>NUCLEOTIDE SEQUENCE [LARGE SCALE GENOMIC DNA]</scope>
    <source>
        <strain evidence="13 14">AR-3-6</strain>
    </source>
</reference>
<keyword evidence="6 10" id="KW-0812">Transmembrane</keyword>
<keyword evidence="4" id="KW-1003">Cell membrane</keyword>
<dbReference type="PROSITE" id="PS52016">
    <property type="entry name" value="TONB_DEPENDENT_REC_3"/>
    <property type="match status" value="1"/>
</dbReference>
<dbReference type="InterPro" id="IPR051045">
    <property type="entry name" value="TonB-dependent_transducer"/>
</dbReference>
<accession>A0A4R5DCU2</accession>
<dbReference type="PANTHER" id="PTHR33446:SF2">
    <property type="entry name" value="PROTEIN TONB"/>
    <property type="match status" value="1"/>
</dbReference>
<dbReference type="NCBIfam" id="TIGR04057">
    <property type="entry name" value="SusC_RagA_signa"/>
    <property type="match status" value="1"/>
</dbReference>
<evidence type="ECO:0000256" key="2">
    <source>
        <dbReference type="ARBA" id="ARBA00006555"/>
    </source>
</evidence>
<name>A0A4R5DCU2_9BACT</name>
<dbReference type="OrthoDB" id="1522859at2"/>
<dbReference type="Gene3D" id="2.170.130.10">
    <property type="entry name" value="TonB-dependent receptor, plug domain"/>
    <property type="match status" value="1"/>
</dbReference>
<dbReference type="RefSeq" id="WP_131960919.1">
    <property type="nucleotide sequence ID" value="NZ_SMFL01000011.1"/>
</dbReference>
<feature type="domain" description="TonB C-terminal" evidence="12">
    <location>
        <begin position="424"/>
        <end position="520"/>
    </location>
</feature>
<dbReference type="InterPro" id="IPR006260">
    <property type="entry name" value="TonB/TolA_C"/>
</dbReference>
<evidence type="ECO:0000256" key="8">
    <source>
        <dbReference type="ARBA" id="ARBA00022989"/>
    </source>
</evidence>
<evidence type="ECO:0000313" key="14">
    <source>
        <dbReference type="Proteomes" id="UP000294850"/>
    </source>
</evidence>
<dbReference type="InterPro" id="IPR008756">
    <property type="entry name" value="Peptidase_M56"/>
</dbReference>
<dbReference type="GO" id="GO:0055085">
    <property type="term" value="P:transmembrane transport"/>
    <property type="evidence" value="ECO:0007669"/>
    <property type="project" value="InterPro"/>
</dbReference>
<feature type="transmembrane region" description="Helical" evidence="11">
    <location>
        <begin position="6"/>
        <end position="24"/>
    </location>
</feature>
<dbReference type="Pfam" id="PF03544">
    <property type="entry name" value="TonB_C"/>
    <property type="match status" value="1"/>
</dbReference>
<evidence type="ECO:0000313" key="13">
    <source>
        <dbReference type="EMBL" id="TDE11586.1"/>
    </source>
</evidence>
<dbReference type="Pfam" id="PF07715">
    <property type="entry name" value="Plug"/>
    <property type="match status" value="1"/>
</dbReference>
<evidence type="ECO:0000259" key="12">
    <source>
        <dbReference type="PROSITE" id="PS52015"/>
    </source>
</evidence>
<keyword evidence="10" id="KW-1134">Transmembrane beta strand</keyword>
<comment type="similarity">
    <text evidence="10">Belongs to the TonB-dependent receptor family.</text>
</comment>
<evidence type="ECO:0000256" key="3">
    <source>
        <dbReference type="ARBA" id="ARBA00022448"/>
    </source>
</evidence>
<dbReference type="Gene3D" id="3.30.1150.10">
    <property type="match status" value="1"/>
</dbReference>
<gene>
    <name evidence="13" type="ORF">E0F88_24455</name>
</gene>
<dbReference type="Pfam" id="PF05569">
    <property type="entry name" value="Peptidase_M56"/>
    <property type="match status" value="1"/>
</dbReference>
<dbReference type="SUPFAM" id="SSF74653">
    <property type="entry name" value="TolA/TonB C-terminal domain"/>
    <property type="match status" value="1"/>
</dbReference>
<evidence type="ECO:0000256" key="5">
    <source>
        <dbReference type="ARBA" id="ARBA00022519"/>
    </source>
</evidence>
<evidence type="ECO:0000256" key="6">
    <source>
        <dbReference type="ARBA" id="ARBA00022692"/>
    </source>
</evidence>
<feature type="transmembrane region" description="Helical" evidence="11">
    <location>
        <begin position="83"/>
        <end position="103"/>
    </location>
</feature>
<keyword evidence="9 10" id="KW-0472">Membrane</keyword>
<dbReference type="PANTHER" id="PTHR33446">
    <property type="entry name" value="PROTEIN TONB-RELATED"/>
    <property type="match status" value="1"/>
</dbReference>
<dbReference type="GO" id="GO:0015031">
    <property type="term" value="P:protein transport"/>
    <property type="evidence" value="ECO:0007669"/>
    <property type="project" value="UniProtKB-KW"/>
</dbReference>
<dbReference type="Proteomes" id="UP000294850">
    <property type="component" value="Unassembled WGS sequence"/>
</dbReference>
<comment type="subcellular location">
    <subcellularLocation>
        <location evidence="1">Cell inner membrane</location>
        <topology evidence="1">Single-pass membrane protein</topology>
        <orientation evidence="1">Periplasmic side</orientation>
    </subcellularLocation>
    <subcellularLocation>
        <location evidence="10">Cell outer membrane</location>
        <topology evidence="10">Multi-pass membrane protein</topology>
    </subcellularLocation>
</comment>
<proteinExistence type="inferred from homology"/>
<keyword evidence="3 10" id="KW-0813">Transport</keyword>
<organism evidence="13 14">
    <name type="scientific">Dyadobacter psychrotolerans</name>
    <dbReference type="NCBI Taxonomy" id="2541721"/>
    <lineage>
        <taxon>Bacteria</taxon>
        <taxon>Pseudomonadati</taxon>
        <taxon>Bacteroidota</taxon>
        <taxon>Cytophagia</taxon>
        <taxon>Cytophagales</taxon>
        <taxon>Spirosomataceae</taxon>
        <taxon>Dyadobacter</taxon>
    </lineage>
</organism>
<dbReference type="InterPro" id="IPR012910">
    <property type="entry name" value="Plug_dom"/>
</dbReference>
<keyword evidence="14" id="KW-1185">Reference proteome</keyword>
<dbReference type="GO" id="GO:0031992">
    <property type="term" value="F:energy transducer activity"/>
    <property type="evidence" value="ECO:0007669"/>
    <property type="project" value="TreeGrafter"/>
</dbReference>
<keyword evidence="8 11" id="KW-1133">Transmembrane helix</keyword>
<dbReference type="SUPFAM" id="SSF56935">
    <property type="entry name" value="Porins"/>
    <property type="match status" value="1"/>
</dbReference>
<keyword evidence="7" id="KW-0653">Protein transport</keyword>
<comment type="caution">
    <text evidence="13">The sequence shown here is derived from an EMBL/GenBank/DDBJ whole genome shotgun (WGS) entry which is preliminary data.</text>
</comment>
<dbReference type="Gene3D" id="2.60.40.1120">
    <property type="entry name" value="Carboxypeptidase-like, regulatory domain"/>
    <property type="match status" value="1"/>
</dbReference>
<evidence type="ECO:0000256" key="4">
    <source>
        <dbReference type="ARBA" id="ARBA00022475"/>
    </source>
</evidence>
<dbReference type="InterPro" id="IPR037066">
    <property type="entry name" value="Plug_dom_sf"/>
</dbReference>
<dbReference type="CDD" id="cd07341">
    <property type="entry name" value="M56_BlaR1_MecR1_like"/>
    <property type="match status" value="1"/>
</dbReference>
<dbReference type="SUPFAM" id="SSF49464">
    <property type="entry name" value="Carboxypeptidase regulatory domain-like"/>
    <property type="match status" value="1"/>
</dbReference>
<dbReference type="PROSITE" id="PS52015">
    <property type="entry name" value="TONB_CTD"/>
    <property type="match status" value="1"/>
</dbReference>
<evidence type="ECO:0000256" key="11">
    <source>
        <dbReference type="SAM" id="Phobius"/>
    </source>
</evidence>
<dbReference type="AlphaFoldDB" id="A0A4R5DCU2"/>
<feature type="transmembrane region" description="Helical" evidence="11">
    <location>
        <begin position="36"/>
        <end position="53"/>
    </location>
</feature>
<dbReference type="InterPro" id="IPR037682">
    <property type="entry name" value="TonB_C"/>
</dbReference>
<feature type="transmembrane region" description="Helical" evidence="11">
    <location>
        <begin position="258"/>
        <end position="278"/>
    </location>
</feature>
<evidence type="ECO:0000256" key="7">
    <source>
        <dbReference type="ARBA" id="ARBA00022927"/>
    </source>
</evidence>
<keyword evidence="5" id="KW-0997">Cell inner membrane</keyword>
<dbReference type="NCBIfam" id="TIGR01352">
    <property type="entry name" value="tonB_Cterm"/>
    <property type="match status" value="1"/>
</dbReference>
<dbReference type="GO" id="GO:0009279">
    <property type="term" value="C:cell outer membrane"/>
    <property type="evidence" value="ECO:0007669"/>
    <property type="project" value="UniProtKB-SubCell"/>
</dbReference>
<dbReference type="InterPro" id="IPR039426">
    <property type="entry name" value="TonB-dep_rcpt-like"/>
</dbReference>
<comment type="similarity">
    <text evidence="2">Belongs to the TonB family.</text>
</comment>
<dbReference type="Pfam" id="PF13715">
    <property type="entry name" value="CarbopepD_reg_2"/>
    <property type="match status" value="1"/>
</dbReference>